<accession>A0A8K0WY46</accession>
<evidence type="ECO:0000256" key="1">
    <source>
        <dbReference type="SAM" id="MobiDB-lite"/>
    </source>
</evidence>
<proteinExistence type="predicted"/>
<sequence length="213" mass="23519">MARQVSLLSIGSFAGPTRRQSWIARPLPQSQLRWQRSPILGAAANIKLDATADVRSTRPSRASRGSRPASTSHQDRGAMLTGKPTHSQAGGPNRMAQHQARRGVTAVLVVTSHFTPHHECVREYREALSFDCSPPVFITAALSDPASHRQMPYGGSSRMLLVRIGPEPLLWLSSSKRPLSMGGRFRARAGFKAKRRGQADWMRRAKTPNEQSY</sequence>
<dbReference type="AlphaFoldDB" id="A0A8K0WY46"/>
<organism evidence="2 3">
    <name type="scientific">Plectosphaerella cucumerina</name>
    <dbReference type="NCBI Taxonomy" id="40658"/>
    <lineage>
        <taxon>Eukaryota</taxon>
        <taxon>Fungi</taxon>
        <taxon>Dikarya</taxon>
        <taxon>Ascomycota</taxon>
        <taxon>Pezizomycotina</taxon>
        <taxon>Sordariomycetes</taxon>
        <taxon>Hypocreomycetidae</taxon>
        <taxon>Glomerellales</taxon>
        <taxon>Plectosphaerellaceae</taxon>
        <taxon>Plectosphaerella</taxon>
    </lineage>
</organism>
<protein>
    <submittedName>
        <fullName evidence="2">Uncharacterized protein</fullName>
    </submittedName>
</protein>
<evidence type="ECO:0000313" key="3">
    <source>
        <dbReference type="Proteomes" id="UP000813385"/>
    </source>
</evidence>
<feature type="compositionally biased region" description="Low complexity" evidence="1">
    <location>
        <begin position="57"/>
        <end position="72"/>
    </location>
</feature>
<dbReference type="Proteomes" id="UP000813385">
    <property type="component" value="Unassembled WGS sequence"/>
</dbReference>
<feature type="region of interest" description="Disordered" evidence="1">
    <location>
        <begin position="51"/>
        <end position="97"/>
    </location>
</feature>
<name>A0A8K0WY46_9PEZI</name>
<gene>
    <name evidence="2" type="ORF">B0T11DRAFT_144219</name>
</gene>
<dbReference type="EMBL" id="JAGPXD010000007">
    <property type="protein sequence ID" value="KAH7347761.1"/>
    <property type="molecule type" value="Genomic_DNA"/>
</dbReference>
<comment type="caution">
    <text evidence="2">The sequence shown here is derived from an EMBL/GenBank/DDBJ whole genome shotgun (WGS) entry which is preliminary data.</text>
</comment>
<reference evidence="2" key="1">
    <citation type="journal article" date="2021" name="Nat. Commun.">
        <title>Genetic determinants of endophytism in the Arabidopsis root mycobiome.</title>
        <authorList>
            <person name="Mesny F."/>
            <person name="Miyauchi S."/>
            <person name="Thiergart T."/>
            <person name="Pickel B."/>
            <person name="Atanasova L."/>
            <person name="Karlsson M."/>
            <person name="Huettel B."/>
            <person name="Barry K.W."/>
            <person name="Haridas S."/>
            <person name="Chen C."/>
            <person name="Bauer D."/>
            <person name="Andreopoulos W."/>
            <person name="Pangilinan J."/>
            <person name="LaButti K."/>
            <person name="Riley R."/>
            <person name="Lipzen A."/>
            <person name="Clum A."/>
            <person name="Drula E."/>
            <person name="Henrissat B."/>
            <person name="Kohler A."/>
            <person name="Grigoriev I.V."/>
            <person name="Martin F.M."/>
            <person name="Hacquard S."/>
        </authorList>
    </citation>
    <scope>NUCLEOTIDE SEQUENCE</scope>
    <source>
        <strain evidence="2">MPI-CAGE-AT-0016</strain>
    </source>
</reference>
<keyword evidence="3" id="KW-1185">Reference proteome</keyword>
<evidence type="ECO:0000313" key="2">
    <source>
        <dbReference type="EMBL" id="KAH7347761.1"/>
    </source>
</evidence>